<dbReference type="EMBL" id="MU865793">
    <property type="protein sequence ID" value="KAK4220457.1"/>
    <property type="molecule type" value="Genomic_DNA"/>
</dbReference>
<evidence type="ECO:0000256" key="1">
    <source>
        <dbReference type="SAM" id="MobiDB-lite"/>
    </source>
</evidence>
<keyword evidence="3" id="KW-1185">Reference proteome</keyword>
<evidence type="ECO:0000313" key="3">
    <source>
        <dbReference type="Proteomes" id="UP001301958"/>
    </source>
</evidence>
<feature type="compositionally biased region" description="Basic and acidic residues" evidence="1">
    <location>
        <begin position="91"/>
        <end position="101"/>
    </location>
</feature>
<reference evidence="2" key="1">
    <citation type="journal article" date="2023" name="Mol. Phylogenet. Evol.">
        <title>Genome-scale phylogeny and comparative genomics of the fungal order Sordariales.</title>
        <authorList>
            <person name="Hensen N."/>
            <person name="Bonometti L."/>
            <person name="Westerberg I."/>
            <person name="Brannstrom I.O."/>
            <person name="Guillou S."/>
            <person name="Cros-Aarteil S."/>
            <person name="Calhoun S."/>
            <person name="Haridas S."/>
            <person name="Kuo A."/>
            <person name="Mondo S."/>
            <person name="Pangilinan J."/>
            <person name="Riley R."/>
            <person name="LaButti K."/>
            <person name="Andreopoulos B."/>
            <person name="Lipzen A."/>
            <person name="Chen C."/>
            <person name="Yan M."/>
            <person name="Daum C."/>
            <person name="Ng V."/>
            <person name="Clum A."/>
            <person name="Steindorff A."/>
            <person name="Ohm R.A."/>
            <person name="Martin F."/>
            <person name="Silar P."/>
            <person name="Natvig D.O."/>
            <person name="Lalanne C."/>
            <person name="Gautier V."/>
            <person name="Ament-Velasquez S.L."/>
            <person name="Kruys A."/>
            <person name="Hutchinson M.I."/>
            <person name="Powell A.J."/>
            <person name="Barry K."/>
            <person name="Miller A.N."/>
            <person name="Grigoriev I.V."/>
            <person name="Debuchy R."/>
            <person name="Gladieux P."/>
            <person name="Hiltunen Thoren M."/>
            <person name="Johannesson H."/>
        </authorList>
    </citation>
    <scope>NUCLEOTIDE SEQUENCE</scope>
    <source>
        <strain evidence="2">CBS 990.96</strain>
    </source>
</reference>
<name>A0AAN6YPI1_9PEZI</name>
<organism evidence="2 3">
    <name type="scientific">Podospora fimiseda</name>
    <dbReference type="NCBI Taxonomy" id="252190"/>
    <lineage>
        <taxon>Eukaryota</taxon>
        <taxon>Fungi</taxon>
        <taxon>Dikarya</taxon>
        <taxon>Ascomycota</taxon>
        <taxon>Pezizomycotina</taxon>
        <taxon>Sordariomycetes</taxon>
        <taxon>Sordariomycetidae</taxon>
        <taxon>Sordariales</taxon>
        <taxon>Podosporaceae</taxon>
        <taxon>Podospora</taxon>
    </lineage>
</organism>
<proteinExistence type="predicted"/>
<accession>A0AAN6YPI1</accession>
<dbReference type="AlphaFoldDB" id="A0AAN6YPI1"/>
<feature type="region of interest" description="Disordered" evidence="1">
    <location>
        <begin position="221"/>
        <end position="250"/>
    </location>
</feature>
<dbReference type="Proteomes" id="UP001301958">
    <property type="component" value="Unassembled WGS sequence"/>
</dbReference>
<reference evidence="2" key="2">
    <citation type="submission" date="2023-05" db="EMBL/GenBank/DDBJ databases">
        <authorList>
            <consortium name="Lawrence Berkeley National Laboratory"/>
            <person name="Steindorff A."/>
            <person name="Hensen N."/>
            <person name="Bonometti L."/>
            <person name="Westerberg I."/>
            <person name="Brannstrom I.O."/>
            <person name="Guillou S."/>
            <person name="Cros-Aarteil S."/>
            <person name="Calhoun S."/>
            <person name="Haridas S."/>
            <person name="Kuo A."/>
            <person name="Mondo S."/>
            <person name="Pangilinan J."/>
            <person name="Riley R."/>
            <person name="Labutti K."/>
            <person name="Andreopoulos B."/>
            <person name="Lipzen A."/>
            <person name="Chen C."/>
            <person name="Yanf M."/>
            <person name="Daum C."/>
            <person name="Ng V."/>
            <person name="Clum A."/>
            <person name="Ohm R."/>
            <person name="Martin F."/>
            <person name="Silar P."/>
            <person name="Natvig D."/>
            <person name="Lalanne C."/>
            <person name="Gautier V."/>
            <person name="Ament-Velasquez S.L."/>
            <person name="Kruys A."/>
            <person name="Hutchinson M.I."/>
            <person name="Powell A.J."/>
            <person name="Barry K."/>
            <person name="Miller A.N."/>
            <person name="Grigoriev I.V."/>
            <person name="Debuchy R."/>
            <person name="Gladieux P."/>
            <person name="Thoren M.H."/>
            <person name="Johannesson H."/>
        </authorList>
    </citation>
    <scope>NUCLEOTIDE SEQUENCE</scope>
    <source>
        <strain evidence="2">CBS 990.96</strain>
    </source>
</reference>
<comment type="caution">
    <text evidence="2">The sequence shown here is derived from an EMBL/GenBank/DDBJ whole genome shotgun (WGS) entry which is preliminary data.</text>
</comment>
<gene>
    <name evidence="2" type="ORF">QBC38DRAFT_494337</name>
</gene>
<evidence type="ECO:0000313" key="2">
    <source>
        <dbReference type="EMBL" id="KAK4220457.1"/>
    </source>
</evidence>
<protein>
    <submittedName>
        <fullName evidence="2">Uncharacterized protein</fullName>
    </submittedName>
</protein>
<sequence>MESIARGSDTPAYYSGYLSAHGGQRGPADQVLSQFKALAEAIKDSDRKAAAEIGEQSRFSADMWLKWTGWPRHLQGFDREWLASMTAQPRDPGKGEDRNHDDDEEQDKGGGDQQATSEEALACVLLAVERVIWRAQRVSHVDVVGSAAINYISRREAGGDSNEKPFHAEQKGQTMERYTVSWKSVVAYIWRTSHLSPPDATEPVKPTASTVDWETNGEMEEDKETTMDMESGYDNARAGQGESRTRKQRPGYHFNAYQAEVWDRLQDVAYECIRAENPYCYAKIISGRNDLADPSAPPLIGQKNETL</sequence>
<feature type="region of interest" description="Disordered" evidence="1">
    <location>
        <begin position="86"/>
        <end position="116"/>
    </location>
</feature>